<evidence type="ECO:0000256" key="6">
    <source>
        <dbReference type="ARBA" id="ARBA00022723"/>
    </source>
</evidence>
<protein>
    <recommendedName>
        <fullName evidence="5">beta-lactamase</fullName>
        <ecNumber evidence="5">3.5.2.6</ecNumber>
    </recommendedName>
</protein>
<dbReference type="InterPro" id="IPR001018">
    <property type="entry name" value="Beta-lactamase_class-B_CS"/>
</dbReference>
<evidence type="ECO:0000256" key="4">
    <source>
        <dbReference type="ARBA" id="ARBA00005250"/>
    </source>
</evidence>
<comment type="catalytic activity">
    <reaction evidence="1">
        <text>a beta-lactam + H2O = a substituted beta-amino acid</text>
        <dbReference type="Rhea" id="RHEA:20401"/>
        <dbReference type="ChEBI" id="CHEBI:15377"/>
        <dbReference type="ChEBI" id="CHEBI:35627"/>
        <dbReference type="ChEBI" id="CHEBI:140347"/>
        <dbReference type="EC" id="3.5.2.6"/>
    </reaction>
</comment>
<reference evidence="13 14" key="1">
    <citation type="submission" date="2024-06" db="EMBL/GenBank/DDBJ databases">
        <authorList>
            <person name="Woo H."/>
        </authorList>
    </citation>
    <scope>NUCLEOTIDE SEQUENCE [LARGE SCALE GENOMIC DNA]</scope>
    <source>
        <strain evidence="13 14">Si-c</strain>
    </source>
</reference>
<comment type="caution">
    <text evidence="13">The sequence shown here is derived from an EMBL/GenBank/DDBJ whole genome shotgun (WGS) entry which is preliminary data.</text>
</comment>
<dbReference type="NCBIfam" id="NF012229">
    <property type="entry name" value="bla_class_B_core"/>
    <property type="match status" value="1"/>
</dbReference>
<name>A0ABV3QF45_9GAMM</name>
<dbReference type="InterPro" id="IPR001279">
    <property type="entry name" value="Metallo-B-lactamas"/>
</dbReference>
<dbReference type="SUPFAM" id="SSF56281">
    <property type="entry name" value="Metallo-hydrolase/oxidoreductase"/>
    <property type="match status" value="1"/>
</dbReference>
<keyword evidence="14" id="KW-1185">Reference proteome</keyword>
<dbReference type="Proteomes" id="UP001556220">
    <property type="component" value="Unassembled WGS sequence"/>
</dbReference>
<dbReference type="InterPro" id="IPR050855">
    <property type="entry name" value="NDM-1-like"/>
</dbReference>
<dbReference type="Pfam" id="PF00753">
    <property type="entry name" value="Lactamase_B"/>
    <property type="match status" value="1"/>
</dbReference>
<keyword evidence="10" id="KW-0862">Zinc</keyword>
<accession>A0ABV3QF45</accession>
<evidence type="ECO:0000256" key="10">
    <source>
        <dbReference type="ARBA" id="ARBA00022833"/>
    </source>
</evidence>
<evidence type="ECO:0000256" key="5">
    <source>
        <dbReference type="ARBA" id="ARBA00012865"/>
    </source>
</evidence>
<keyword evidence="11" id="KW-0046">Antibiotic resistance</keyword>
<dbReference type="InterPro" id="IPR036866">
    <property type="entry name" value="RibonucZ/Hydroxyglut_hydro"/>
</dbReference>
<keyword evidence="9 13" id="KW-0378">Hydrolase</keyword>
<evidence type="ECO:0000256" key="7">
    <source>
        <dbReference type="ARBA" id="ARBA00022729"/>
    </source>
</evidence>
<dbReference type="GO" id="GO:0008800">
    <property type="term" value="F:beta-lactamase activity"/>
    <property type="evidence" value="ECO:0007669"/>
    <property type="project" value="UniProtKB-EC"/>
</dbReference>
<dbReference type="EMBL" id="JBFOHK010000002">
    <property type="protein sequence ID" value="MEW9572332.1"/>
    <property type="molecule type" value="Genomic_DNA"/>
</dbReference>
<comment type="similarity">
    <text evidence="4">Belongs to the metallo-beta-lactamase superfamily. Class-B beta-lactamase family.</text>
</comment>
<evidence type="ECO:0000256" key="9">
    <source>
        <dbReference type="ARBA" id="ARBA00022801"/>
    </source>
</evidence>
<feature type="domain" description="Metallo-beta-lactamase" evidence="12">
    <location>
        <begin position="54"/>
        <end position="244"/>
    </location>
</feature>
<evidence type="ECO:0000313" key="13">
    <source>
        <dbReference type="EMBL" id="MEW9572332.1"/>
    </source>
</evidence>
<evidence type="ECO:0000256" key="1">
    <source>
        <dbReference type="ARBA" id="ARBA00001526"/>
    </source>
</evidence>
<organism evidence="13 14">
    <name type="scientific">Rhodanobacter lycopersici</name>
    <dbReference type="NCBI Taxonomy" id="3162487"/>
    <lineage>
        <taxon>Bacteria</taxon>
        <taxon>Pseudomonadati</taxon>
        <taxon>Pseudomonadota</taxon>
        <taxon>Gammaproteobacteria</taxon>
        <taxon>Lysobacterales</taxon>
        <taxon>Rhodanobacteraceae</taxon>
        <taxon>Rhodanobacter</taxon>
    </lineage>
</organism>
<dbReference type="PANTHER" id="PTHR42951">
    <property type="entry name" value="METALLO-BETA-LACTAMASE DOMAIN-CONTAINING"/>
    <property type="match status" value="1"/>
</dbReference>
<dbReference type="CDD" id="cd16290">
    <property type="entry name" value="AIM-1_SMB-1-like_MBL-B3"/>
    <property type="match status" value="1"/>
</dbReference>
<keyword evidence="8" id="KW-0574">Periplasm</keyword>
<dbReference type="PANTHER" id="PTHR42951:SF17">
    <property type="entry name" value="METALLO-BETA-LACTAMASE DOMAIN-CONTAINING PROTEIN"/>
    <property type="match status" value="1"/>
</dbReference>
<dbReference type="PROSITE" id="PS00743">
    <property type="entry name" value="BETA_LACTAMASE_B_1"/>
    <property type="match status" value="1"/>
</dbReference>
<comment type="subcellular location">
    <subcellularLocation>
        <location evidence="3">Periplasm</location>
    </subcellularLocation>
</comment>
<evidence type="ECO:0000259" key="12">
    <source>
        <dbReference type="SMART" id="SM00849"/>
    </source>
</evidence>
<keyword evidence="6" id="KW-0479">Metal-binding</keyword>
<evidence type="ECO:0000313" key="14">
    <source>
        <dbReference type="Proteomes" id="UP001556220"/>
    </source>
</evidence>
<evidence type="ECO:0000256" key="11">
    <source>
        <dbReference type="ARBA" id="ARBA00023251"/>
    </source>
</evidence>
<dbReference type="RefSeq" id="WP_367854381.1">
    <property type="nucleotide sequence ID" value="NZ_JBFOHK010000002.1"/>
</dbReference>
<evidence type="ECO:0000256" key="2">
    <source>
        <dbReference type="ARBA" id="ARBA00001947"/>
    </source>
</evidence>
<evidence type="ECO:0000256" key="3">
    <source>
        <dbReference type="ARBA" id="ARBA00004418"/>
    </source>
</evidence>
<dbReference type="NCBIfam" id="NF033105">
    <property type="entry name" value="bla_subclass_B3"/>
    <property type="match status" value="1"/>
</dbReference>
<gene>
    <name evidence="13" type="primary">bla</name>
    <name evidence="13" type="ORF">ABQJ54_11275</name>
</gene>
<dbReference type="Gene3D" id="3.60.15.10">
    <property type="entry name" value="Ribonuclease Z/Hydroxyacylglutathione hydrolase-like"/>
    <property type="match status" value="1"/>
</dbReference>
<dbReference type="SMART" id="SM00849">
    <property type="entry name" value="Lactamase_B"/>
    <property type="match status" value="1"/>
</dbReference>
<comment type="cofactor">
    <cofactor evidence="2">
        <name>Zn(2+)</name>
        <dbReference type="ChEBI" id="CHEBI:29105"/>
    </cofactor>
</comment>
<keyword evidence="7" id="KW-0732">Signal</keyword>
<proteinExistence type="inferred from homology"/>
<dbReference type="EC" id="3.5.2.6" evidence="5"/>
<evidence type="ECO:0000256" key="8">
    <source>
        <dbReference type="ARBA" id="ARBA00022764"/>
    </source>
</evidence>
<sequence>MPLRLLIGAALVLGLILPVARAAQPSHGIAHSRWNAPQKPFRIYGNTWYVGPYGLSSILVDTGQGLALFDGDLPESAVQIEAHIRELGFRVRDVKWILNSHAHSDHAGGIVALQAASGAQIFASVAGAHELELGGADPGDPQYGSAPRYVPLKNVRVVRDGETLQLGHVAVTAHYTPGHTPGSTSWTWQSCSGQRCLHVAYADSLSAIAAPAYRFIDHPAYVASFRKAIATVAALPCDILLTPHPDASGFWEKVAQRKSPTDVAPLVDPRSCRDYAADAAKNLDARLAKEPATKE</sequence>